<dbReference type="GO" id="GO:0005737">
    <property type="term" value="C:cytoplasm"/>
    <property type="evidence" value="ECO:0007669"/>
    <property type="project" value="TreeGrafter"/>
</dbReference>
<dbReference type="GO" id="GO:0006508">
    <property type="term" value="P:proteolysis"/>
    <property type="evidence" value="ECO:0007669"/>
    <property type="project" value="UniProtKB-KW"/>
</dbReference>
<dbReference type="GO" id="GO:0016285">
    <property type="term" value="F:alanyl aminopeptidase activity"/>
    <property type="evidence" value="ECO:0007669"/>
    <property type="project" value="UniProtKB-EC"/>
</dbReference>
<evidence type="ECO:0000256" key="6">
    <source>
        <dbReference type="ARBA" id="ARBA00022438"/>
    </source>
</evidence>
<dbReference type="NCBIfam" id="TIGR02412">
    <property type="entry name" value="pepN_strep_liv"/>
    <property type="match status" value="1"/>
</dbReference>
<dbReference type="RefSeq" id="WP_034400923.1">
    <property type="nucleotide sequence ID" value="NZ_JAAFNJ010000001.1"/>
</dbReference>
<evidence type="ECO:0000256" key="7">
    <source>
        <dbReference type="ARBA" id="ARBA00022670"/>
    </source>
</evidence>
<dbReference type="InterPro" id="IPR045357">
    <property type="entry name" value="Aminopeptidase_N-like_N"/>
</dbReference>
<dbReference type="AlphaFoldDB" id="A0A239VE10"/>
<evidence type="ECO:0000256" key="13">
    <source>
        <dbReference type="ARBA" id="ARBA00031533"/>
    </source>
</evidence>
<dbReference type="GO" id="GO:0043171">
    <property type="term" value="P:peptide catabolic process"/>
    <property type="evidence" value="ECO:0007669"/>
    <property type="project" value="TreeGrafter"/>
</dbReference>
<keyword evidence="6 17" id="KW-0031">Aminopeptidase</keyword>
<dbReference type="PANTHER" id="PTHR11533:SF174">
    <property type="entry name" value="PUROMYCIN-SENSITIVE AMINOPEPTIDASE-RELATED"/>
    <property type="match status" value="1"/>
</dbReference>
<keyword evidence="7" id="KW-0645">Protease</keyword>
<evidence type="ECO:0000256" key="2">
    <source>
        <dbReference type="ARBA" id="ARBA00001947"/>
    </source>
</evidence>
<dbReference type="SUPFAM" id="SSF63737">
    <property type="entry name" value="Leukotriene A4 hydrolase N-terminal domain"/>
    <property type="match status" value="1"/>
</dbReference>
<keyword evidence="8" id="KW-0479">Metal-binding</keyword>
<dbReference type="Pfam" id="PF11838">
    <property type="entry name" value="ERAP1_C"/>
    <property type="match status" value="1"/>
</dbReference>
<accession>A0A239VE10</accession>
<dbReference type="SUPFAM" id="SSF55486">
    <property type="entry name" value="Metalloproteases ('zincins'), catalytic domain"/>
    <property type="match status" value="1"/>
</dbReference>
<dbReference type="GeneID" id="63459234"/>
<organism evidence="17 18">
    <name type="scientific">Dermatophilus congolensis</name>
    <dbReference type="NCBI Taxonomy" id="1863"/>
    <lineage>
        <taxon>Bacteria</taxon>
        <taxon>Bacillati</taxon>
        <taxon>Actinomycetota</taxon>
        <taxon>Actinomycetes</taxon>
        <taxon>Micrococcales</taxon>
        <taxon>Dermatophilaceae</taxon>
        <taxon>Dermatophilus</taxon>
    </lineage>
</organism>
<feature type="domain" description="ERAP1-like C-terminal" evidence="15">
    <location>
        <begin position="538"/>
        <end position="858"/>
    </location>
</feature>
<dbReference type="InterPro" id="IPR027268">
    <property type="entry name" value="Peptidase_M4/M1_CTD_sf"/>
</dbReference>
<gene>
    <name evidence="17" type="primary">pepN_2</name>
    <name evidence="17" type="ORF">SAMEA4475696_00991</name>
</gene>
<evidence type="ECO:0000256" key="4">
    <source>
        <dbReference type="ARBA" id="ARBA00012564"/>
    </source>
</evidence>
<dbReference type="Pfam" id="PF17900">
    <property type="entry name" value="Peptidase_M1_N"/>
    <property type="match status" value="1"/>
</dbReference>
<feature type="domain" description="Aminopeptidase N-like N-terminal" evidence="16">
    <location>
        <begin position="92"/>
        <end position="198"/>
    </location>
</feature>
<comment type="catalytic activity">
    <reaction evidence="1">
        <text>Release of an N-terminal amino acid, Xaa-|-Yaa- from a peptide, amide or arylamide. Xaa is preferably Ala, but may be most amino acids including Pro (slow action). When a terminal hydrophobic residue is followed by a prolyl residue, the two may be released as an intact Xaa-Pro dipeptide.</text>
        <dbReference type="EC" id="3.4.11.2"/>
    </reaction>
</comment>
<keyword evidence="18" id="KW-1185">Reference proteome</keyword>
<dbReference type="InterPro" id="IPR042097">
    <property type="entry name" value="Aminopeptidase_N-like_N_sf"/>
</dbReference>
<dbReference type="OrthoDB" id="100605at2"/>
<name>A0A239VE10_9MICO</name>
<sequence length="867" mass="96810">MTRGNVALTRSEAAHRSTHLYIHNYEVDIDLAAAADTTLLTFPVTSRIEFDSNITDTFADFIGEDITHLTINGQPRTIEFDGARIHLRDLNHGRNIVEISGHGIYSRSGEGLHRYVDPSDANTYLYTQFEPADSRRLYPQFDQPDLKASFTFTVTAPATWQILSGSPETNRTTIPTHNNLPELARVTFAPTPRLSTYITCICAGPYVGYHDTWTGLVGPHHDTELTIPLRMFCRASLVDAFDPDVLFTITKSGLEFFHNHFDTPYPWGKYDSIFVPEYNLGAMENPGLVTFTDAGYVFQSGATTNQYEARANTVLHEMAHMWFGDLVTPTWWDDLWLKESFAEYMGALACAEATEHHNAWTAFAARRKAWAYQADQLPTTHPIAADIPDVAAAKQNFDGITYAKGAGVLKQLVAYVGQEHFFAGACSYFAAHAFSTATFSDLLEHLEQACGKDLRTWAKLWLETDGLNTLIPHVIRKNDAICELIIEQSGQPQRPHQLLVGLYSFDHHGTLRRTHSIDVEVTGQHTRVPEAVGLNPDLVLLNDDDLTYAKVRLDPDSARTVAAHYSDVDTSLARAGLSAAIWNAARDGELPARDFIDIVCRHAPRETDTVLLVDLLDHLQPAIDQYLPATERPTANARVLDLAWKAIHEVTPGSDAQLSWARTFARTAASHDGRAKEIHDLLNHTHTIEGLELTPELRWQLLEALAATGHADTALIDTELAHDTTSAAPVRHLRALASFPDTNTKARTWERLMSADPGSNDEVSSLTGGFARPGHAHLLLEYTQRYYDNLPTIWNTHTQEIAQRIIRGTFPTWDPYQPGTPIEEHEGVRQAATWLHTHPEAPAALRRPVIESLDHLRRSLRAQRPAN</sequence>
<evidence type="ECO:0000256" key="3">
    <source>
        <dbReference type="ARBA" id="ARBA00010136"/>
    </source>
</evidence>
<dbReference type="InterPro" id="IPR014782">
    <property type="entry name" value="Peptidase_M1_dom"/>
</dbReference>
<evidence type="ECO:0000313" key="18">
    <source>
        <dbReference type="Proteomes" id="UP000242637"/>
    </source>
</evidence>
<proteinExistence type="inferred from homology"/>
<evidence type="ECO:0000259" key="15">
    <source>
        <dbReference type="Pfam" id="PF11838"/>
    </source>
</evidence>
<keyword evidence="10" id="KW-0862">Zinc</keyword>
<protein>
    <recommendedName>
        <fullName evidence="5">Aminopeptidase N</fullName>
        <ecNumber evidence="4">3.4.11.2</ecNumber>
    </recommendedName>
    <alternativeName>
        <fullName evidence="12">Alanine aminopeptidase</fullName>
    </alternativeName>
    <alternativeName>
        <fullName evidence="13">Lysyl aminopeptidase</fullName>
    </alternativeName>
</protein>
<evidence type="ECO:0000256" key="5">
    <source>
        <dbReference type="ARBA" id="ARBA00015611"/>
    </source>
</evidence>
<evidence type="ECO:0000256" key="10">
    <source>
        <dbReference type="ARBA" id="ARBA00022833"/>
    </source>
</evidence>
<dbReference type="PRINTS" id="PR00756">
    <property type="entry name" value="ALADIPTASE"/>
</dbReference>
<dbReference type="KEGG" id="dco:SAMEA4475696_0991"/>
<dbReference type="PANTHER" id="PTHR11533">
    <property type="entry name" value="PROTEASE M1 ZINC METALLOPROTEASE"/>
    <property type="match status" value="1"/>
</dbReference>
<dbReference type="Gene3D" id="2.60.40.1730">
    <property type="entry name" value="tricorn interacting facor f3 domain"/>
    <property type="match status" value="1"/>
</dbReference>
<comment type="cofactor">
    <cofactor evidence="2">
        <name>Zn(2+)</name>
        <dbReference type="ChEBI" id="CHEBI:29105"/>
    </cofactor>
</comment>
<dbReference type="InterPro" id="IPR024571">
    <property type="entry name" value="ERAP1-like_C_dom"/>
</dbReference>
<dbReference type="GO" id="GO:0016020">
    <property type="term" value="C:membrane"/>
    <property type="evidence" value="ECO:0007669"/>
    <property type="project" value="TreeGrafter"/>
</dbReference>
<dbReference type="Pfam" id="PF01433">
    <property type="entry name" value="Peptidase_M1"/>
    <property type="match status" value="1"/>
</dbReference>
<evidence type="ECO:0000313" key="17">
    <source>
        <dbReference type="EMBL" id="SNV20372.1"/>
    </source>
</evidence>
<evidence type="ECO:0000256" key="11">
    <source>
        <dbReference type="ARBA" id="ARBA00023049"/>
    </source>
</evidence>
<dbReference type="GO" id="GO:0070006">
    <property type="term" value="F:metalloaminopeptidase activity"/>
    <property type="evidence" value="ECO:0007669"/>
    <property type="project" value="TreeGrafter"/>
</dbReference>
<evidence type="ECO:0000256" key="9">
    <source>
        <dbReference type="ARBA" id="ARBA00022801"/>
    </source>
</evidence>
<dbReference type="CDD" id="cd09602">
    <property type="entry name" value="M1_APN"/>
    <property type="match status" value="1"/>
</dbReference>
<evidence type="ECO:0000256" key="8">
    <source>
        <dbReference type="ARBA" id="ARBA00022723"/>
    </source>
</evidence>
<dbReference type="Proteomes" id="UP000242637">
    <property type="component" value="Chromosome 1"/>
</dbReference>
<reference evidence="17 18" key="1">
    <citation type="submission" date="2017-06" db="EMBL/GenBank/DDBJ databases">
        <authorList>
            <consortium name="Pathogen Informatics"/>
        </authorList>
    </citation>
    <scope>NUCLEOTIDE SEQUENCE [LARGE SCALE GENOMIC DNA]</scope>
    <source>
        <strain evidence="17 18">NCTC13039</strain>
    </source>
</reference>
<dbReference type="InterPro" id="IPR001930">
    <property type="entry name" value="Peptidase_M1"/>
</dbReference>
<evidence type="ECO:0000256" key="12">
    <source>
        <dbReference type="ARBA" id="ARBA00029811"/>
    </source>
</evidence>
<evidence type="ECO:0000259" key="16">
    <source>
        <dbReference type="Pfam" id="PF17900"/>
    </source>
</evidence>
<keyword evidence="11" id="KW-0482">Metalloprotease</keyword>
<dbReference type="GO" id="GO:0005615">
    <property type="term" value="C:extracellular space"/>
    <property type="evidence" value="ECO:0007669"/>
    <property type="project" value="TreeGrafter"/>
</dbReference>
<dbReference type="EC" id="3.4.11.2" evidence="4"/>
<dbReference type="InterPro" id="IPR012778">
    <property type="entry name" value="Pept_M1_aminopeptidase"/>
</dbReference>
<dbReference type="GO" id="GO:0042277">
    <property type="term" value="F:peptide binding"/>
    <property type="evidence" value="ECO:0007669"/>
    <property type="project" value="TreeGrafter"/>
</dbReference>
<feature type="domain" description="Peptidase M1 membrane alanine aminopeptidase" evidence="14">
    <location>
        <begin position="249"/>
        <end position="461"/>
    </location>
</feature>
<evidence type="ECO:0000256" key="1">
    <source>
        <dbReference type="ARBA" id="ARBA00000098"/>
    </source>
</evidence>
<dbReference type="STRING" id="1121387.GCA_000429885_01096"/>
<comment type="similarity">
    <text evidence="3">Belongs to the peptidase M1 family.</text>
</comment>
<keyword evidence="9 17" id="KW-0378">Hydrolase</keyword>
<dbReference type="FunFam" id="1.10.390.10:FF:000004">
    <property type="entry name" value="Aminopeptidase N"/>
    <property type="match status" value="1"/>
</dbReference>
<dbReference type="EMBL" id="LT906453">
    <property type="protein sequence ID" value="SNV20372.1"/>
    <property type="molecule type" value="Genomic_DNA"/>
</dbReference>
<dbReference type="Gene3D" id="1.10.390.10">
    <property type="entry name" value="Neutral Protease Domain 2"/>
    <property type="match status" value="1"/>
</dbReference>
<dbReference type="GO" id="GO:0008270">
    <property type="term" value="F:zinc ion binding"/>
    <property type="evidence" value="ECO:0007669"/>
    <property type="project" value="InterPro"/>
</dbReference>
<evidence type="ECO:0000259" key="14">
    <source>
        <dbReference type="Pfam" id="PF01433"/>
    </source>
</evidence>
<dbReference type="InterPro" id="IPR050344">
    <property type="entry name" value="Peptidase_M1_aminopeptidases"/>
</dbReference>